<evidence type="ECO:0000256" key="8">
    <source>
        <dbReference type="ARBA" id="ARBA00022692"/>
    </source>
</evidence>
<keyword evidence="8 17" id="KW-0812">Transmembrane</keyword>
<dbReference type="InterPro" id="IPR001611">
    <property type="entry name" value="Leu-rich_rpt"/>
</dbReference>
<dbReference type="PANTHER" id="PTHR48063">
    <property type="entry name" value="LRR RECEPTOR-LIKE KINASE"/>
    <property type="match status" value="1"/>
</dbReference>
<reference evidence="20" key="1">
    <citation type="submission" date="2023-10" db="EMBL/GenBank/DDBJ databases">
        <title>Chromosome-level genome of the transformable northern wattle, Acacia crassicarpa.</title>
        <authorList>
            <person name="Massaro I."/>
            <person name="Sinha N.R."/>
            <person name="Poethig S."/>
            <person name="Leichty A.R."/>
        </authorList>
    </citation>
    <scope>NUCLEOTIDE SEQUENCE</scope>
    <source>
        <strain evidence="20">Acra3RX</strain>
        <tissue evidence="20">Leaf</tissue>
    </source>
</reference>
<keyword evidence="12 17" id="KW-1133">Transmembrane helix</keyword>
<dbReference type="InterPro" id="IPR055414">
    <property type="entry name" value="LRR_R13L4/SHOC2-like"/>
</dbReference>
<evidence type="ECO:0000256" key="17">
    <source>
        <dbReference type="SAM" id="Phobius"/>
    </source>
</evidence>
<evidence type="ECO:0000256" key="10">
    <source>
        <dbReference type="ARBA" id="ARBA00022737"/>
    </source>
</evidence>
<evidence type="ECO:0000256" key="2">
    <source>
        <dbReference type="ARBA" id="ARBA00004191"/>
    </source>
</evidence>
<keyword evidence="6" id="KW-0134">Cell wall</keyword>
<name>A0AAE1N4A9_9FABA</name>
<evidence type="ECO:0000256" key="9">
    <source>
        <dbReference type="ARBA" id="ARBA00022729"/>
    </source>
</evidence>
<evidence type="ECO:0000256" key="3">
    <source>
        <dbReference type="ARBA" id="ARBA00004251"/>
    </source>
</evidence>
<evidence type="ECO:0000256" key="1">
    <source>
        <dbReference type="ARBA" id="ARBA00004170"/>
    </source>
</evidence>
<keyword evidence="11" id="KW-0611">Plant defense</keyword>
<keyword evidence="15" id="KW-0325">Glycoprotein</keyword>
<evidence type="ECO:0000256" key="12">
    <source>
        <dbReference type="ARBA" id="ARBA00022989"/>
    </source>
</evidence>
<dbReference type="SMART" id="SM00369">
    <property type="entry name" value="LRR_TYP"/>
    <property type="match status" value="8"/>
</dbReference>
<dbReference type="Proteomes" id="UP001293593">
    <property type="component" value="Unassembled WGS sequence"/>
</dbReference>
<gene>
    <name evidence="20" type="ORF">QN277_000004</name>
</gene>
<keyword evidence="10" id="KW-0677">Repeat</keyword>
<evidence type="ECO:0000256" key="11">
    <source>
        <dbReference type="ARBA" id="ARBA00022821"/>
    </source>
</evidence>
<dbReference type="GO" id="GO:0005886">
    <property type="term" value="C:plasma membrane"/>
    <property type="evidence" value="ECO:0007669"/>
    <property type="project" value="UniProtKB-SubCell"/>
</dbReference>
<dbReference type="GO" id="GO:0006952">
    <property type="term" value="P:defense response"/>
    <property type="evidence" value="ECO:0007669"/>
    <property type="project" value="UniProtKB-KW"/>
</dbReference>
<evidence type="ECO:0000256" key="16">
    <source>
        <dbReference type="ARBA" id="ARBA00038043"/>
    </source>
</evidence>
<dbReference type="FunFam" id="3.80.10.10:FF:000400">
    <property type="entry name" value="Nuclear pore complex protein NUP107"/>
    <property type="match status" value="1"/>
</dbReference>
<dbReference type="FunFam" id="3.80.10.10:FF:000213">
    <property type="entry name" value="Tyrosine-sulfated glycopeptide receptor 1"/>
    <property type="match status" value="1"/>
</dbReference>
<evidence type="ECO:0000313" key="20">
    <source>
        <dbReference type="EMBL" id="KAK4282998.1"/>
    </source>
</evidence>
<evidence type="ECO:0000256" key="6">
    <source>
        <dbReference type="ARBA" id="ARBA00022512"/>
    </source>
</evidence>
<keyword evidence="13 17" id="KW-0472">Membrane</keyword>
<dbReference type="Pfam" id="PF23598">
    <property type="entry name" value="LRR_14"/>
    <property type="match status" value="1"/>
</dbReference>
<dbReference type="Gene3D" id="3.80.10.10">
    <property type="entry name" value="Ribonuclease Inhibitor"/>
    <property type="match status" value="4"/>
</dbReference>
<protein>
    <submittedName>
        <fullName evidence="20">Uncharacterized protein</fullName>
    </submittedName>
</protein>
<keyword evidence="9" id="KW-0732">Signal</keyword>
<feature type="domain" description="Disease resistance R13L4/SHOC-2-like LRR" evidence="19">
    <location>
        <begin position="181"/>
        <end position="458"/>
    </location>
</feature>
<evidence type="ECO:0000256" key="13">
    <source>
        <dbReference type="ARBA" id="ARBA00023136"/>
    </source>
</evidence>
<feature type="domain" description="Leucine-rich repeat-containing N-terminal plant-type" evidence="18">
    <location>
        <begin position="39"/>
        <end position="81"/>
    </location>
</feature>
<evidence type="ECO:0000259" key="18">
    <source>
        <dbReference type="Pfam" id="PF08263"/>
    </source>
</evidence>
<keyword evidence="6" id="KW-0964">Secreted</keyword>
<proteinExistence type="inferred from homology"/>
<organism evidence="20 21">
    <name type="scientific">Acacia crassicarpa</name>
    <name type="common">northern wattle</name>
    <dbReference type="NCBI Taxonomy" id="499986"/>
    <lineage>
        <taxon>Eukaryota</taxon>
        <taxon>Viridiplantae</taxon>
        <taxon>Streptophyta</taxon>
        <taxon>Embryophyta</taxon>
        <taxon>Tracheophyta</taxon>
        <taxon>Spermatophyta</taxon>
        <taxon>Magnoliopsida</taxon>
        <taxon>eudicotyledons</taxon>
        <taxon>Gunneridae</taxon>
        <taxon>Pentapetalae</taxon>
        <taxon>rosids</taxon>
        <taxon>fabids</taxon>
        <taxon>Fabales</taxon>
        <taxon>Fabaceae</taxon>
        <taxon>Caesalpinioideae</taxon>
        <taxon>mimosoid clade</taxon>
        <taxon>Acacieae</taxon>
        <taxon>Acacia</taxon>
    </lineage>
</organism>
<dbReference type="InterPro" id="IPR013210">
    <property type="entry name" value="LRR_N_plant-typ"/>
</dbReference>
<sequence length="1061" mass="119460">MMFLGFLRHLVLALLVFELRLLAPKCWRAIGAEVRCIEKEREALLRFKAAHGNDSSLVRWSSWGTKHHKRDCCEWEGVVCNNQTGHVIKLHLPGEFPHFRLKGEIDASLMELQYLMYLNLSSNHFGDSSIPKFLGSLSHLRYLDLRYCSLNGNIPSQLGLLSHLQYLDLSGNGAKGEIPCQLGNLSQLQYLNLSWNALLSGVIPHQLGNLKQLKHLDLATNNLTESIPYQLGNLSQLQYLDLSWNLNLRGVIPYQLGNLSNLQNLRLYSPDTLITDQENGVGHEWLSTLTSLTHLELGNMPHLTYSHKWLQMIAKLPNLKELTIKDNRFSDEYILSLPSLKFNSSSSLSILDLSDNFFESSTVFYWILNISTNLVDLSLRSNRLKGPIPYEFASMMNSLENLDLGSNQLKGGLESLGHVCTLHSLSLQGNLLSEDLSTILQTFSTCARNSLQNLDLSINQITGTLVTFSMFPSLKNFDISYNHLNGTISKDFRFPASLMSLDIHSNSLNGILTNSHLANMHSLKILDLSDNSLILRFSHNWVPPFQLESIYMGSCKLGPDFPEWLQTQNNFIVLDISNAGISGTIPEWFWGLVTPRLKYLNISSNNISGTMPDLTIEFGECPVISLASNQFEGSLPKFLRNAVALFLSNNRFSELHLFLCANWSSQALKMLDLSNNQLHGQLPDCWSPFKSLFFLDLSNNNLFGEFLVSVGSLQNLVTLILRNNGFTGELPATLRSCSNLRLLDAGGNKFFGHIPAWIGNELQWLEILILRNNTISGILSTHLCSLSNLHFLDLSLNILSGQIPKCFKNFTQMALESASYLASGIPFGDFADDNGGTVFFDPSALLMWKGQERIFRHDILVKGFDLSSNKLTGKIPPELGTLVELISLNLSRNQLDGEIPSEIGRLRSLDFLDLSRNYLFGLIPSSFAQIDRLAVLDLSYNNLSGKIPTSTQLQGFDNSSYEGNLGLCGKPLEIKCPGDEQPQESVKIQENNDSILSRGFYWSMAFGFIFGFWGIFGPILFIHSWRHMYFNFLNNLTDAIYVMVLLNVTKCNRWFRSIWRN</sequence>
<dbReference type="FunFam" id="3.80.10.10:FF:001347">
    <property type="entry name" value="LRR receptor-like serine/threonine-protein kinase GSO2"/>
    <property type="match status" value="1"/>
</dbReference>
<comment type="similarity">
    <text evidence="4">Belongs to the RLP family.</text>
</comment>
<evidence type="ECO:0000313" key="21">
    <source>
        <dbReference type="Proteomes" id="UP001293593"/>
    </source>
</evidence>
<comment type="similarity">
    <text evidence="16">Belongs to the polygalacturonase-inhibiting protein family.</text>
</comment>
<keyword evidence="14" id="KW-0675">Receptor</keyword>
<dbReference type="SUPFAM" id="SSF52047">
    <property type="entry name" value="RNI-like"/>
    <property type="match status" value="1"/>
</dbReference>
<evidence type="ECO:0000259" key="19">
    <source>
        <dbReference type="Pfam" id="PF23598"/>
    </source>
</evidence>
<dbReference type="InterPro" id="IPR032675">
    <property type="entry name" value="LRR_dom_sf"/>
</dbReference>
<feature type="transmembrane region" description="Helical" evidence="17">
    <location>
        <begin position="1000"/>
        <end position="1022"/>
    </location>
</feature>
<keyword evidence="21" id="KW-1185">Reference proteome</keyword>
<evidence type="ECO:0000256" key="15">
    <source>
        <dbReference type="ARBA" id="ARBA00023180"/>
    </source>
</evidence>
<dbReference type="AlphaFoldDB" id="A0AAE1N4A9"/>
<dbReference type="InterPro" id="IPR046956">
    <property type="entry name" value="RLP23-like"/>
</dbReference>
<dbReference type="EMBL" id="JAWXYG010000001">
    <property type="protein sequence ID" value="KAK4282998.1"/>
    <property type="molecule type" value="Genomic_DNA"/>
</dbReference>
<dbReference type="PANTHER" id="PTHR48063:SF98">
    <property type="entry name" value="LRR RECEPTOR-LIKE SERINE_THREONINE-PROTEIN KINASE FLS2"/>
    <property type="match status" value="1"/>
</dbReference>
<dbReference type="FunFam" id="3.80.10.10:FF:000041">
    <property type="entry name" value="LRR receptor-like serine/threonine-protein kinase ERECTA"/>
    <property type="match status" value="1"/>
</dbReference>
<dbReference type="Pfam" id="PF00560">
    <property type="entry name" value="LRR_1"/>
    <property type="match status" value="10"/>
</dbReference>
<keyword evidence="7" id="KW-0433">Leucine-rich repeat</keyword>
<dbReference type="InterPro" id="IPR003591">
    <property type="entry name" value="Leu-rich_rpt_typical-subtyp"/>
</dbReference>
<evidence type="ECO:0000256" key="5">
    <source>
        <dbReference type="ARBA" id="ARBA00022475"/>
    </source>
</evidence>
<dbReference type="Pfam" id="PF08263">
    <property type="entry name" value="LRRNT_2"/>
    <property type="match status" value="1"/>
</dbReference>
<keyword evidence="5" id="KW-1003">Cell membrane</keyword>
<evidence type="ECO:0000256" key="4">
    <source>
        <dbReference type="ARBA" id="ARBA00009592"/>
    </source>
</evidence>
<comment type="subcellular location">
    <subcellularLocation>
        <location evidence="3">Cell membrane</location>
        <topology evidence="3">Single-pass type I membrane protein</topology>
    </subcellularLocation>
    <subcellularLocation>
        <location evidence="1">Membrane</location>
        <topology evidence="1">Peripheral membrane protein</topology>
    </subcellularLocation>
    <subcellularLocation>
        <location evidence="2">Secreted</location>
        <location evidence="2">Cell wall</location>
    </subcellularLocation>
</comment>
<accession>A0AAE1N4A9</accession>
<dbReference type="SUPFAM" id="SSF52058">
    <property type="entry name" value="L domain-like"/>
    <property type="match status" value="2"/>
</dbReference>
<dbReference type="PROSITE" id="PS51450">
    <property type="entry name" value="LRR"/>
    <property type="match status" value="1"/>
</dbReference>
<evidence type="ECO:0000256" key="14">
    <source>
        <dbReference type="ARBA" id="ARBA00023170"/>
    </source>
</evidence>
<evidence type="ECO:0000256" key="7">
    <source>
        <dbReference type="ARBA" id="ARBA00022614"/>
    </source>
</evidence>
<comment type="caution">
    <text evidence="20">The sequence shown here is derived from an EMBL/GenBank/DDBJ whole genome shotgun (WGS) entry which is preliminary data.</text>
</comment>